<accession>A0ABU0JV27</accession>
<dbReference type="SUPFAM" id="SSF90123">
    <property type="entry name" value="ABC transporter transmembrane region"/>
    <property type="match status" value="1"/>
</dbReference>
<evidence type="ECO:0000256" key="6">
    <source>
        <dbReference type="ARBA" id="ARBA00023136"/>
    </source>
</evidence>
<evidence type="ECO:0000256" key="5">
    <source>
        <dbReference type="ARBA" id="ARBA00022989"/>
    </source>
</evidence>
<feature type="transmembrane region" description="Helical" evidence="7">
    <location>
        <begin position="61"/>
        <end position="81"/>
    </location>
</feature>
<keyword evidence="11" id="KW-1185">Reference proteome</keyword>
<dbReference type="InterPro" id="IPR011527">
    <property type="entry name" value="ABC1_TM_dom"/>
</dbReference>
<comment type="subcellular location">
    <subcellularLocation>
        <location evidence="1">Cell membrane</location>
        <topology evidence="1">Multi-pass membrane protein</topology>
    </subcellularLocation>
</comment>
<dbReference type="SMART" id="SM00382">
    <property type="entry name" value="AAA"/>
    <property type="match status" value="1"/>
</dbReference>
<evidence type="ECO:0000256" key="3">
    <source>
        <dbReference type="ARBA" id="ARBA00022741"/>
    </source>
</evidence>
<sequence length="604" mass="69835">MTKNKRSIKDNIFYLIKNAWKWDKKAFMYFGLFTIVVSIEPFISIFIPKFLIDELTGQKRILNLIAILLTFFIISSIVNYMSTYLEGAYFPRMIGIRFNFTHKLQEKCMTMDFKYTEDPKVLNDIQTAYRAVQNNQEGIEGVLHKLFAIFGESIAFFGYVAIVFTLNPLILLYLLLNVIFIYYLTTRAKKYEYSRADQVSEIERKSYYIYDVMSNFAYGKDIRIFNLSNWLQNKLRVFQNSSLKIQKDIKYKYFGVSVLDVFLLLLREGVVYAYLIYMVLKGSLSIGSFTMYFTTIAGFAGWMQKVLDDIAHINAQNLYINDFRNLLEFDNEKEKKQFRNIPKADTYEIEFKNVSFKYPNSEKYIYKNLSLKVKKGQRLALVGVNGAGKTTFVKLITRLYEPTEGEILLNGINILEFNKEEYYKLFSVEFQEIKMLAFSIAENVALIAKSKIDKNMVNQCIEKSGLKEKIDSLENGIDTSLLKVLDSNGIELSGGENQKLALARALYKNGSIVILDEPTAALDPLAEYNLYKGFNDMIGDKTAIYISHRLSSTRFCDGIAFLENGEIKEYGTHEELLNQGGAYSEMFNIQASYYKEKSLEMEEA</sequence>
<feature type="transmembrane region" description="Helical" evidence="7">
    <location>
        <begin position="253"/>
        <end position="277"/>
    </location>
</feature>
<dbReference type="EMBL" id="JAUSWN010000012">
    <property type="protein sequence ID" value="MDQ0479889.1"/>
    <property type="molecule type" value="Genomic_DNA"/>
</dbReference>
<name>A0ABU0JV27_HATLI</name>
<reference evidence="10 11" key="1">
    <citation type="submission" date="2023-07" db="EMBL/GenBank/DDBJ databases">
        <title>Genomic Encyclopedia of Type Strains, Phase IV (KMG-IV): sequencing the most valuable type-strain genomes for metagenomic binning, comparative biology and taxonomic classification.</title>
        <authorList>
            <person name="Goeker M."/>
        </authorList>
    </citation>
    <scope>NUCLEOTIDE SEQUENCE [LARGE SCALE GENOMIC DNA]</scope>
    <source>
        <strain evidence="10 11">DSM 1400</strain>
    </source>
</reference>
<keyword evidence="4 10" id="KW-0067">ATP-binding</keyword>
<protein>
    <submittedName>
        <fullName evidence="10">ATP-binding cassette subfamily C protein</fullName>
    </submittedName>
</protein>
<keyword evidence="6 7" id="KW-0472">Membrane</keyword>
<dbReference type="Pfam" id="PF00005">
    <property type="entry name" value="ABC_tran"/>
    <property type="match status" value="1"/>
</dbReference>
<proteinExistence type="predicted"/>
<dbReference type="InterPro" id="IPR003593">
    <property type="entry name" value="AAA+_ATPase"/>
</dbReference>
<dbReference type="Gene3D" id="3.40.50.300">
    <property type="entry name" value="P-loop containing nucleotide triphosphate hydrolases"/>
    <property type="match status" value="1"/>
</dbReference>
<dbReference type="Proteomes" id="UP001224418">
    <property type="component" value="Unassembled WGS sequence"/>
</dbReference>
<evidence type="ECO:0000313" key="11">
    <source>
        <dbReference type="Proteomes" id="UP001224418"/>
    </source>
</evidence>
<evidence type="ECO:0000256" key="4">
    <source>
        <dbReference type="ARBA" id="ARBA00022840"/>
    </source>
</evidence>
<dbReference type="InterPro" id="IPR003439">
    <property type="entry name" value="ABC_transporter-like_ATP-bd"/>
</dbReference>
<gene>
    <name evidence="10" type="ORF">QOZ93_001631</name>
</gene>
<dbReference type="Gene3D" id="1.20.1560.10">
    <property type="entry name" value="ABC transporter type 1, transmembrane domain"/>
    <property type="match status" value="1"/>
</dbReference>
<keyword evidence="5 7" id="KW-1133">Transmembrane helix</keyword>
<evidence type="ECO:0000256" key="2">
    <source>
        <dbReference type="ARBA" id="ARBA00022692"/>
    </source>
</evidence>
<dbReference type="SUPFAM" id="SSF52540">
    <property type="entry name" value="P-loop containing nucleoside triphosphate hydrolases"/>
    <property type="match status" value="1"/>
</dbReference>
<dbReference type="GO" id="GO:0005524">
    <property type="term" value="F:ATP binding"/>
    <property type="evidence" value="ECO:0007669"/>
    <property type="project" value="UniProtKB-KW"/>
</dbReference>
<dbReference type="PROSITE" id="PS50929">
    <property type="entry name" value="ABC_TM1F"/>
    <property type="match status" value="1"/>
</dbReference>
<feature type="transmembrane region" description="Helical" evidence="7">
    <location>
        <begin position="27"/>
        <end position="52"/>
    </location>
</feature>
<dbReference type="PANTHER" id="PTHR43394:SF1">
    <property type="entry name" value="ATP-BINDING CASSETTE SUB-FAMILY B MEMBER 10, MITOCHONDRIAL"/>
    <property type="match status" value="1"/>
</dbReference>
<evidence type="ECO:0000259" key="8">
    <source>
        <dbReference type="PROSITE" id="PS50893"/>
    </source>
</evidence>
<keyword evidence="3" id="KW-0547">Nucleotide-binding</keyword>
<organism evidence="10 11">
    <name type="scientific">Hathewaya limosa</name>
    <name type="common">Clostridium limosum</name>
    <dbReference type="NCBI Taxonomy" id="1536"/>
    <lineage>
        <taxon>Bacteria</taxon>
        <taxon>Bacillati</taxon>
        <taxon>Bacillota</taxon>
        <taxon>Clostridia</taxon>
        <taxon>Eubacteriales</taxon>
        <taxon>Clostridiaceae</taxon>
        <taxon>Hathewaya</taxon>
    </lineage>
</organism>
<feature type="domain" description="ABC transmembrane type-1" evidence="9">
    <location>
        <begin position="32"/>
        <end position="315"/>
    </location>
</feature>
<evidence type="ECO:0000256" key="7">
    <source>
        <dbReference type="SAM" id="Phobius"/>
    </source>
</evidence>
<dbReference type="InterPro" id="IPR036640">
    <property type="entry name" value="ABC1_TM_sf"/>
</dbReference>
<keyword evidence="2 7" id="KW-0812">Transmembrane</keyword>
<evidence type="ECO:0000313" key="10">
    <source>
        <dbReference type="EMBL" id="MDQ0479889.1"/>
    </source>
</evidence>
<evidence type="ECO:0000259" key="9">
    <source>
        <dbReference type="PROSITE" id="PS50929"/>
    </source>
</evidence>
<dbReference type="InterPro" id="IPR039421">
    <property type="entry name" value="Type_1_exporter"/>
</dbReference>
<comment type="caution">
    <text evidence="10">The sequence shown here is derived from an EMBL/GenBank/DDBJ whole genome shotgun (WGS) entry which is preliminary data.</text>
</comment>
<feature type="domain" description="ABC transporter" evidence="8">
    <location>
        <begin position="349"/>
        <end position="589"/>
    </location>
</feature>
<evidence type="ECO:0000256" key="1">
    <source>
        <dbReference type="ARBA" id="ARBA00004651"/>
    </source>
</evidence>
<dbReference type="InterPro" id="IPR027417">
    <property type="entry name" value="P-loop_NTPase"/>
</dbReference>
<dbReference type="PROSITE" id="PS50893">
    <property type="entry name" value="ABC_TRANSPORTER_2"/>
    <property type="match status" value="1"/>
</dbReference>
<dbReference type="RefSeq" id="WP_307355806.1">
    <property type="nucleotide sequence ID" value="NZ_BAAACJ010000037.1"/>
</dbReference>
<feature type="transmembrane region" description="Helical" evidence="7">
    <location>
        <begin position="156"/>
        <end position="185"/>
    </location>
</feature>
<dbReference type="PANTHER" id="PTHR43394">
    <property type="entry name" value="ATP-DEPENDENT PERMEASE MDL1, MITOCHONDRIAL"/>
    <property type="match status" value="1"/>
</dbReference>